<dbReference type="GO" id="GO:0005524">
    <property type="term" value="F:ATP binding"/>
    <property type="evidence" value="ECO:0007669"/>
    <property type="project" value="InterPro"/>
</dbReference>
<dbReference type="Pfam" id="PF00004">
    <property type="entry name" value="AAA"/>
    <property type="match status" value="1"/>
</dbReference>
<dbReference type="GO" id="GO:0003697">
    <property type="term" value="F:single-stranded DNA binding"/>
    <property type="evidence" value="ECO:0007669"/>
    <property type="project" value="TreeGrafter"/>
</dbReference>
<feature type="domain" description="AAA+ ATPase" evidence="2">
    <location>
        <begin position="341"/>
        <end position="488"/>
    </location>
</feature>
<name>A0A381UZ77_9ZZZZ</name>
<evidence type="ECO:0000259" key="2">
    <source>
        <dbReference type="SMART" id="SM00382"/>
    </source>
</evidence>
<dbReference type="GO" id="GO:0004252">
    <property type="term" value="F:serine-type endopeptidase activity"/>
    <property type="evidence" value="ECO:0007669"/>
    <property type="project" value="InterPro"/>
</dbReference>
<dbReference type="GO" id="GO:0007005">
    <property type="term" value="P:mitochondrion organization"/>
    <property type="evidence" value="ECO:0007669"/>
    <property type="project" value="TreeGrafter"/>
</dbReference>
<dbReference type="PANTHER" id="PTHR43718">
    <property type="entry name" value="LON PROTEASE"/>
    <property type="match status" value="1"/>
</dbReference>
<dbReference type="InterPro" id="IPR027417">
    <property type="entry name" value="P-loop_NTPase"/>
</dbReference>
<evidence type="ECO:0000313" key="3">
    <source>
        <dbReference type="EMBL" id="SVA33422.1"/>
    </source>
</evidence>
<dbReference type="SUPFAM" id="SSF52540">
    <property type="entry name" value="P-loop containing nucleoside triphosphate hydrolases"/>
    <property type="match status" value="1"/>
</dbReference>
<dbReference type="InterPro" id="IPR003959">
    <property type="entry name" value="ATPase_AAA_core"/>
</dbReference>
<dbReference type="AlphaFoldDB" id="A0A381UZ77"/>
<dbReference type="PANTHER" id="PTHR43718:SF2">
    <property type="entry name" value="LON PROTEASE HOMOLOG, MITOCHONDRIAL"/>
    <property type="match status" value="1"/>
</dbReference>
<dbReference type="EMBL" id="UINC01007455">
    <property type="protein sequence ID" value="SVA33422.1"/>
    <property type="molecule type" value="Genomic_DNA"/>
</dbReference>
<dbReference type="Gene3D" id="1.10.8.60">
    <property type="match status" value="1"/>
</dbReference>
<proteinExistence type="predicted"/>
<dbReference type="SMART" id="SM00382">
    <property type="entry name" value="AAA"/>
    <property type="match status" value="1"/>
</dbReference>
<dbReference type="GO" id="GO:0005759">
    <property type="term" value="C:mitochondrial matrix"/>
    <property type="evidence" value="ECO:0007669"/>
    <property type="project" value="TreeGrafter"/>
</dbReference>
<dbReference type="InterPro" id="IPR003593">
    <property type="entry name" value="AAA+_ATPase"/>
</dbReference>
<accession>A0A381UZ77</accession>
<dbReference type="GO" id="GO:0006515">
    <property type="term" value="P:protein quality control for misfolded or incompletely synthesized proteins"/>
    <property type="evidence" value="ECO:0007669"/>
    <property type="project" value="TreeGrafter"/>
</dbReference>
<feature type="compositionally biased region" description="Acidic residues" evidence="1">
    <location>
        <begin position="127"/>
        <end position="150"/>
    </location>
</feature>
<dbReference type="GO" id="GO:0051131">
    <property type="term" value="P:chaperone-mediated protein complex assembly"/>
    <property type="evidence" value="ECO:0007669"/>
    <property type="project" value="TreeGrafter"/>
</dbReference>
<dbReference type="GO" id="GO:0016887">
    <property type="term" value="F:ATP hydrolysis activity"/>
    <property type="evidence" value="ECO:0007669"/>
    <property type="project" value="InterPro"/>
</dbReference>
<reference evidence="3" key="1">
    <citation type="submission" date="2018-05" db="EMBL/GenBank/DDBJ databases">
        <authorList>
            <person name="Lanie J.A."/>
            <person name="Ng W.-L."/>
            <person name="Kazmierczak K.M."/>
            <person name="Andrzejewski T.M."/>
            <person name="Davidsen T.M."/>
            <person name="Wayne K.J."/>
            <person name="Tettelin H."/>
            <person name="Glass J.I."/>
            <person name="Rusch D."/>
            <person name="Podicherti R."/>
            <person name="Tsui H.-C.T."/>
            <person name="Winkler M.E."/>
        </authorList>
    </citation>
    <scope>NUCLEOTIDE SEQUENCE</scope>
</reference>
<dbReference type="InterPro" id="IPR054594">
    <property type="entry name" value="Lon_lid"/>
</dbReference>
<dbReference type="GO" id="GO:0004176">
    <property type="term" value="F:ATP-dependent peptidase activity"/>
    <property type="evidence" value="ECO:0007669"/>
    <property type="project" value="InterPro"/>
</dbReference>
<dbReference type="InterPro" id="IPR027065">
    <property type="entry name" value="Lon_Prtase"/>
</dbReference>
<evidence type="ECO:0000256" key="1">
    <source>
        <dbReference type="SAM" id="MobiDB-lite"/>
    </source>
</evidence>
<feature type="region of interest" description="Disordered" evidence="1">
    <location>
        <begin position="125"/>
        <end position="150"/>
    </location>
</feature>
<dbReference type="Gene3D" id="3.40.50.300">
    <property type="entry name" value="P-loop containing nucleotide triphosphate hydrolases"/>
    <property type="match status" value="1"/>
</dbReference>
<protein>
    <recommendedName>
        <fullName evidence="2">AAA+ ATPase domain-containing protein</fullName>
    </recommendedName>
</protein>
<sequence length="601" mass="70907">MTDKNNKDNFDNQPNKPNKKRVLVDLVEEHLHQNKRRRFNKKDGSFKDFAERLNEIYLNLILSLEDKEEYEHFQNMYRNEEFDYMNYNKKPINDHQMKKLQKLLNHTFGILPLDRFNEIDYEKLEDMNVDDSEEESSSEEESDEEDYDITPEDIIIDIQDEIVEKFSKKMEKNKDFLDFFLGVEGKSIKGKKGMSEEDAIEKHNYDEMCKQINKSELEDEDKEKLKKEYKKIQNYAKSLLPDDLKILKLDLPIEVKFEIFEKLESLNTNIHSHDDNKTRDWVNNVMKIPFGKYCDKPKIEDLSDFLSNFKNNLDKAIFGQKKVKETLMEITTKWLMTNSEKGHCIAIEGPPGVGKTSLIRDGLSKALNRPFCSFSLAGISDENYLSGFSFTYEGATCGRFSRMLMETGCMNPIIFLDELDKVDVKRSLSVFNKLIEITDFSQNHEIEDYYFGGNIKLDLSKCIFIFSLNNIKNVDPILKDRLEVIKVDGFNNKDKLQIAKNYLVPLELKNYNIEVSFTDDNLRYIINKLNDEKGVRNLKRVIEIIMRKINVLRYYNEDKMSYYMKDFKIIDNKLIMNNKMIDKLLKDTGDKINPIILRMYS</sequence>
<dbReference type="Pfam" id="PF22667">
    <property type="entry name" value="Lon_lid"/>
    <property type="match status" value="1"/>
</dbReference>
<organism evidence="3">
    <name type="scientific">marine metagenome</name>
    <dbReference type="NCBI Taxonomy" id="408172"/>
    <lineage>
        <taxon>unclassified sequences</taxon>
        <taxon>metagenomes</taxon>
        <taxon>ecological metagenomes</taxon>
    </lineage>
</organism>
<gene>
    <name evidence="3" type="ORF">METZ01_LOCUS86276</name>
</gene>